<organism evidence="2 3">
    <name type="scientific">Rhizobium azibense</name>
    <dbReference type="NCBI Taxonomy" id="1136135"/>
    <lineage>
        <taxon>Bacteria</taxon>
        <taxon>Pseudomonadati</taxon>
        <taxon>Pseudomonadota</taxon>
        <taxon>Alphaproteobacteria</taxon>
        <taxon>Hyphomicrobiales</taxon>
        <taxon>Rhizobiaceae</taxon>
        <taxon>Rhizobium/Agrobacterium group</taxon>
        <taxon>Rhizobium</taxon>
    </lineage>
</organism>
<keyword evidence="1" id="KW-0472">Membrane</keyword>
<dbReference type="PROSITE" id="PS00061">
    <property type="entry name" value="ADH_SHORT"/>
    <property type="match status" value="1"/>
</dbReference>
<proteinExistence type="predicted"/>
<name>A0A4R3QW42_9HYPH</name>
<accession>A0A4R3QW42</accession>
<evidence type="ECO:0000256" key="1">
    <source>
        <dbReference type="SAM" id="Phobius"/>
    </source>
</evidence>
<keyword evidence="1" id="KW-1133">Transmembrane helix</keyword>
<sequence length="118" mass="12157">MNSASGLEPTSIPTSLPSRIEGPAGFSFAFPGVAAYAASKSGLVGLMQALAAEFGRAMSASMQIGGGIGCWNSRSFPKRLLRSIMMAFAVAWLAIAIFTPNVSELGDAVVIACYPPKA</sequence>
<protein>
    <submittedName>
        <fullName evidence="2">Uncharacterized protein</fullName>
    </submittedName>
</protein>
<dbReference type="InterPro" id="IPR036291">
    <property type="entry name" value="NAD(P)-bd_dom_sf"/>
</dbReference>
<comment type="caution">
    <text evidence="2">The sequence shown here is derived from an EMBL/GenBank/DDBJ whole genome shotgun (WGS) entry which is preliminary data.</text>
</comment>
<reference evidence="2 3" key="1">
    <citation type="submission" date="2019-03" db="EMBL/GenBank/DDBJ databases">
        <title>Genomic Encyclopedia of Type Strains, Phase IV (KMG-V): Genome sequencing to study the core and pangenomes of soil and plant-associated prokaryotes.</title>
        <authorList>
            <person name="Whitman W."/>
        </authorList>
    </citation>
    <scope>NUCLEOTIDE SEQUENCE [LARGE SCALE GENOMIC DNA]</scope>
    <source>
        <strain evidence="2 3">Gr42</strain>
    </source>
</reference>
<dbReference type="InterPro" id="IPR020904">
    <property type="entry name" value="Sc_DH/Rdtase_CS"/>
</dbReference>
<evidence type="ECO:0000313" key="2">
    <source>
        <dbReference type="EMBL" id="TCU26670.1"/>
    </source>
</evidence>
<keyword evidence="3" id="KW-1185">Reference proteome</keyword>
<keyword evidence="1" id="KW-0812">Transmembrane</keyword>
<dbReference type="Gene3D" id="3.40.50.720">
    <property type="entry name" value="NAD(P)-binding Rossmann-like Domain"/>
    <property type="match status" value="1"/>
</dbReference>
<evidence type="ECO:0000313" key="3">
    <source>
        <dbReference type="Proteomes" id="UP000295547"/>
    </source>
</evidence>
<dbReference type="AlphaFoldDB" id="A0A4R3QW42"/>
<gene>
    <name evidence="2" type="ORF">EV130_104282</name>
</gene>
<dbReference type="EMBL" id="SMBJ01000004">
    <property type="protein sequence ID" value="TCU26670.1"/>
    <property type="molecule type" value="Genomic_DNA"/>
</dbReference>
<feature type="transmembrane region" description="Helical" evidence="1">
    <location>
        <begin position="80"/>
        <end position="99"/>
    </location>
</feature>
<dbReference type="SUPFAM" id="SSF51735">
    <property type="entry name" value="NAD(P)-binding Rossmann-fold domains"/>
    <property type="match status" value="1"/>
</dbReference>
<dbReference type="Proteomes" id="UP000295547">
    <property type="component" value="Unassembled WGS sequence"/>
</dbReference>